<evidence type="ECO:0000313" key="9">
    <source>
        <dbReference type="Proteomes" id="UP001597044"/>
    </source>
</evidence>
<keyword evidence="9" id="KW-1185">Reference proteome</keyword>
<evidence type="ECO:0000256" key="2">
    <source>
        <dbReference type="ARBA" id="ARBA00022814"/>
    </source>
</evidence>
<keyword evidence="2 6" id="KW-0889">Transcription antitermination</keyword>
<dbReference type="HAMAP" id="MF_00073">
    <property type="entry name" value="NusB"/>
    <property type="match status" value="1"/>
</dbReference>
<dbReference type="RefSeq" id="WP_340676091.1">
    <property type="nucleotide sequence ID" value="NZ_JBHTIT010000001.1"/>
</dbReference>
<feature type="domain" description="NusB/RsmB/TIM44" evidence="7">
    <location>
        <begin position="13"/>
        <end position="137"/>
    </location>
</feature>
<comment type="caution">
    <text evidence="8">The sequence shown here is derived from an EMBL/GenBank/DDBJ whole genome shotgun (WGS) entry which is preliminary data.</text>
</comment>
<dbReference type="Gene3D" id="1.10.940.10">
    <property type="entry name" value="NusB-like"/>
    <property type="match status" value="1"/>
</dbReference>
<dbReference type="PANTHER" id="PTHR11078">
    <property type="entry name" value="N UTILIZATION SUBSTANCE PROTEIN B-RELATED"/>
    <property type="match status" value="1"/>
</dbReference>
<evidence type="ECO:0000256" key="5">
    <source>
        <dbReference type="ARBA" id="ARBA00023163"/>
    </source>
</evidence>
<comment type="similarity">
    <text evidence="1 6">Belongs to the NusB family.</text>
</comment>
<name>A0ABW3HGT5_9GAMM</name>
<comment type="function">
    <text evidence="6">Involved in transcription antitermination. Required for transcription of ribosomal RNA (rRNA) genes. Binds specifically to the boxA antiterminator sequence of the ribosomal RNA (rrn) operons.</text>
</comment>
<dbReference type="PANTHER" id="PTHR11078:SF3">
    <property type="entry name" value="ANTITERMINATION NUSB DOMAIN-CONTAINING PROTEIN"/>
    <property type="match status" value="1"/>
</dbReference>
<dbReference type="InterPro" id="IPR035926">
    <property type="entry name" value="NusB-like_sf"/>
</dbReference>
<dbReference type="InterPro" id="IPR006027">
    <property type="entry name" value="NusB_RsmB_TIM44"/>
</dbReference>
<dbReference type="Pfam" id="PF01029">
    <property type="entry name" value="NusB"/>
    <property type="match status" value="1"/>
</dbReference>
<evidence type="ECO:0000256" key="4">
    <source>
        <dbReference type="ARBA" id="ARBA00023015"/>
    </source>
</evidence>
<keyword evidence="3 6" id="KW-0694">RNA-binding</keyword>
<evidence type="ECO:0000256" key="6">
    <source>
        <dbReference type="HAMAP-Rule" id="MF_00073"/>
    </source>
</evidence>
<accession>A0ABW3HGT5</accession>
<keyword evidence="4 6" id="KW-0805">Transcription regulation</keyword>
<evidence type="ECO:0000256" key="3">
    <source>
        <dbReference type="ARBA" id="ARBA00022884"/>
    </source>
</evidence>
<dbReference type="EMBL" id="JBHTIT010000001">
    <property type="protein sequence ID" value="MFD0950449.1"/>
    <property type="molecule type" value="Genomic_DNA"/>
</dbReference>
<sequence length="146" mass="16736">MSASPGLNPAARRKARRFALQGLYEWQMSGNPAFEIEARYRVENAMHKVDLDYFHDLLHGVPPIHAELDELFTPLLDREFSALDPVELAILRIGSFELQHRVDVPYRVVINESIELAKTFGATESHKYINGILDQLAQSLRRHELD</sequence>
<evidence type="ECO:0000313" key="8">
    <source>
        <dbReference type="EMBL" id="MFD0950449.1"/>
    </source>
</evidence>
<evidence type="ECO:0000259" key="7">
    <source>
        <dbReference type="Pfam" id="PF01029"/>
    </source>
</evidence>
<dbReference type="InterPro" id="IPR011605">
    <property type="entry name" value="NusB_fam"/>
</dbReference>
<dbReference type="Proteomes" id="UP001597044">
    <property type="component" value="Unassembled WGS sequence"/>
</dbReference>
<protein>
    <recommendedName>
        <fullName evidence="6">Transcription antitermination protein NusB</fullName>
    </recommendedName>
    <alternativeName>
        <fullName evidence="6">Antitermination factor NusB</fullName>
    </alternativeName>
</protein>
<gene>
    <name evidence="6 8" type="primary">nusB</name>
    <name evidence="8" type="ORF">ACFQ0F_08625</name>
</gene>
<dbReference type="NCBIfam" id="TIGR01951">
    <property type="entry name" value="nusB"/>
    <property type="match status" value="1"/>
</dbReference>
<keyword evidence="5 6" id="KW-0804">Transcription</keyword>
<dbReference type="SUPFAM" id="SSF48013">
    <property type="entry name" value="NusB-like"/>
    <property type="match status" value="1"/>
</dbReference>
<proteinExistence type="inferred from homology"/>
<organism evidence="8 9">
    <name type="scientific">Paraperlucidibaca wandonensis</name>
    <dbReference type="NCBI Taxonomy" id="1268273"/>
    <lineage>
        <taxon>Bacteria</taxon>
        <taxon>Pseudomonadati</taxon>
        <taxon>Pseudomonadota</taxon>
        <taxon>Gammaproteobacteria</taxon>
        <taxon>Moraxellales</taxon>
        <taxon>Moraxellaceae</taxon>
        <taxon>Paraperlucidibaca</taxon>
    </lineage>
</organism>
<evidence type="ECO:0000256" key="1">
    <source>
        <dbReference type="ARBA" id="ARBA00005952"/>
    </source>
</evidence>
<reference evidence="9" key="1">
    <citation type="journal article" date="2019" name="Int. J. Syst. Evol. Microbiol.">
        <title>The Global Catalogue of Microorganisms (GCM) 10K type strain sequencing project: providing services to taxonomists for standard genome sequencing and annotation.</title>
        <authorList>
            <consortium name="The Broad Institute Genomics Platform"/>
            <consortium name="The Broad Institute Genome Sequencing Center for Infectious Disease"/>
            <person name="Wu L."/>
            <person name="Ma J."/>
        </authorList>
    </citation>
    <scope>NUCLEOTIDE SEQUENCE [LARGE SCALE GENOMIC DNA]</scope>
    <source>
        <strain evidence="9">CCUG 63419</strain>
    </source>
</reference>